<dbReference type="Gene3D" id="3.40.50.2300">
    <property type="match status" value="1"/>
</dbReference>
<dbReference type="Pfam" id="PF02302">
    <property type="entry name" value="PTS_IIB"/>
    <property type="match status" value="1"/>
</dbReference>
<dbReference type="EMBL" id="LSCQ01000010">
    <property type="protein sequence ID" value="KXB38187.1"/>
    <property type="molecule type" value="Genomic_DNA"/>
</dbReference>
<proteinExistence type="predicted"/>
<dbReference type="InterPro" id="IPR003501">
    <property type="entry name" value="PTS_EIIB_2/3"/>
</dbReference>
<evidence type="ECO:0000256" key="1">
    <source>
        <dbReference type="ARBA" id="ARBA00022679"/>
    </source>
</evidence>
<dbReference type="GO" id="GO:0009401">
    <property type="term" value="P:phosphoenolpyruvate-dependent sugar phosphotransferase system"/>
    <property type="evidence" value="ECO:0007669"/>
    <property type="project" value="InterPro"/>
</dbReference>
<dbReference type="InterPro" id="IPR013011">
    <property type="entry name" value="PTS_EIIB_2"/>
</dbReference>
<evidence type="ECO:0000313" key="4">
    <source>
        <dbReference type="Proteomes" id="UP000070422"/>
    </source>
</evidence>
<organism evidence="3 4">
    <name type="scientific">Aerococcus christensenii</name>
    <dbReference type="NCBI Taxonomy" id="87541"/>
    <lineage>
        <taxon>Bacteria</taxon>
        <taxon>Bacillati</taxon>
        <taxon>Bacillota</taxon>
        <taxon>Bacilli</taxon>
        <taxon>Lactobacillales</taxon>
        <taxon>Aerococcaceae</taxon>
        <taxon>Aerococcus</taxon>
    </lineage>
</organism>
<sequence>MKEVKQKICRNVNKKKVGKIMKKLLVICGAGHATSTIAVSKIKKWLEAENYTDQVKIYQSKIADELNKMDDYDAVVSTTIVPDSVKDKVINGLGLLTGIGADKIFEDVATRLELK</sequence>
<gene>
    <name evidence="3" type="ORF">HMPREF3187_00117</name>
</gene>
<evidence type="ECO:0000259" key="2">
    <source>
        <dbReference type="PROSITE" id="PS51099"/>
    </source>
</evidence>
<feature type="domain" description="PTS EIIB type-2" evidence="2">
    <location>
        <begin position="22"/>
        <end position="115"/>
    </location>
</feature>
<dbReference type="PATRIC" id="fig|87541.4.peg.118"/>
<dbReference type="AlphaFoldDB" id="A0A133Y4U7"/>
<dbReference type="InterPro" id="IPR036095">
    <property type="entry name" value="PTS_EIIB-like_sf"/>
</dbReference>
<dbReference type="PROSITE" id="PS51099">
    <property type="entry name" value="PTS_EIIB_TYPE_2"/>
    <property type="match status" value="1"/>
</dbReference>
<protein>
    <recommendedName>
        <fullName evidence="2">PTS EIIB type-2 domain-containing protein</fullName>
    </recommendedName>
</protein>
<accession>A0A133Y4U7</accession>
<name>A0A133Y4U7_9LACT</name>
<dbReference type="SUPFAM" id="SSF52794">
    <property type="entry name" value="PTS system IIB component-like"/>
    <property type="match status" value="1"/>
</dbReference>
<dbReference type="Proteomes" id="UP000070422">
    <property type="component" value="Unassembled WGS sequence"/>
</dbReference>
<dbReference type="GO" id="GO:0008982">
    <property type="term" value="F:protein-N(PI)-phosphohistidine-sugar phosphotransferase activity"/>
    <property type="evidence" value="ECO:0007669"/>
    <property type="project" value="InterPro"/>
</dbReference>
<keyword evidence="1" id="KW-0808">Transferase</keyword>
<reference evidence="3 4" key="1">
    <citation type="submission" date="2016-01" db="EMBL/GenBank/DDBJ databases">
        <authorList>
            <person name="Oliw E.H."/>
        </authorList>
    </citation>
    <scope>NUCLEOTIDE SEQUENCE [LARGE SCALE GENOMIC DNA]</scope>
    <source>
        <strain evidence="3 4">KA00635</strain>
    </source>
</reference>
<comment type="caution">
    <text evidence="3">The sequence shown here is derived from an EMBL/GenBank/DDBJ whole genome shotgun (WGS) entry which is preliminary data.</text>
</comment>
<evidence type="ECO:0000313" key="3">
    <source>
        <dbReference type="EMBL" id="KXB38187.1"/>
    </source>
</evidence>
<dbReference type="CDD" id="cd05566">
    <property type="entry name" value="PTS_IIB_galactitol"/>
    <property type="match status" value="1"/>
</dbReference>